<dbReference type="GO" id="GO:0005092">
    <property type="term" value="F:GDP-dissociation inhibitor activity"/>
    <property type="evidence" value="ECO:0007669"/>
    <property type="project" value="UniProtKB-UniRule"/>
</dbReference>
<dbReference type="Proteomes" id="UP000012174">
    <property type="component" value="Unassembled WGS sequence"/>
</dbReference>
<dbReference type="Pfam" id="PF00996">
    <property type="entry name" value="GDI"/>
    <property type="match status" value="1"/>
</dbReference>
<dbReference type="GO" id="GO:0007264">
    <property type="term" value="P:small GTPase-mediated signal transduction"/>
    <property type="evidence" value="ECO:0007669"/>
    <property type="project" value="UniProtKB-UniRule"/>
</dbReference>
<evidence type="ECO:0000256" key="2">
    <source>
        <dbReference type="PIRNR" id="PIRNR037514"/>
    </source>
</evidence>
<sequence length="516" mass="55558">MACLLRDFQQHCLKTLSRSKKRILHIDPNDYYGEHEAAFSLQEAESWVAANVGDDGETGSENSIFREASIWKHDEATALGLSFPRAYALALAPQIIHSRSKLLEQLVSSKAFRQVEFLAVGSFFVYDDAVTAEPGATDPNAAKLTRIPSSREDVFSAKTIPTKAKRSLMKFLKFVVEYNSEEHTPVWESQAKQPLADFLTSEFKLDETLRKYILALTLTLDDAINVEDGLAAIHRHLSSMGLFGPDFCAVYPKWGGLSEIAQVACRAGAVGGGIYMLGTGMQVEDGTNGDGRASLKLSNDITVQTSTIISSQQKVSKNEQAIDRLVAVINSPLRSLFEPVLEGAPTPAVVVVAFPSGSITTQDASPSTNPVYASVHSSDTGECPSGQGAIYLTTSASPTSQRILERALESLLQVVTSADETPPVALFKLRYVQSVGDNQQASMSTTTQGGDDGSGSGASLFSFPPPSLGLAFDDGCLDAVKAAWKLVVKDEGLGDEYMVFEDREGVGDDADDVYDD</sequence>
<name>M7SDU0_EUTLA</name>
<dbReference type="STRING" id="1287681.M7SDU0"/>
<dbReference type="PIRSF" id="PIRSF037514">
    <property type="entry name" value="Rab_ger_ger_transf_A_fun"/>
    <property type="match status" value="1"/>
</dbReference>
<dbReference type="GO" id="GO:0005968">
    <property type="term" value="C:Rab-protein geranylgeranyltransferase complex"/>
    <property type="evidence" value="ECO:0007669"/>
    <property type="project" value="TreeGrafter"/>
</dbReference>
<dbReference type="InterPro" id="IPR018203">
    <property type="entry name" value="GDP_dissociation_inhibitor"/>
</dbReference>
<dbReference type="OrthoDB" id="1923006at2759"/>
<gene>
    <name evidence="4" type="ORF">UCREL1_10733</name>
</gene>
<dbReference type="PANTHER" id="PTHR11787:SF4">
    <property type="entry name" value="CHM, RAB ESCORT PROTEIN 1"/>
    <property type="match status" value="1"/>
</dbReference>
<protein>
    <recommendedName>
        <fullName evidence="2">Rab proteins geranylgeranyltransferase</fullName>
    </recommendedName>
</protein>
<accession>M7SDU0</accession>
<dbReference type="InterPro" id="IPR036188">
    <property type="entry name" value="FAD/NAD-bd_sf"/>
</dbReference>
<evidence type="ECO:0000313" key="5">
    <source>
        <dbReference type="Proteomes" id="UP000012174"/>
    </source>
</evidence>
<reference evidence="5" key="1">
    <citation type="journal article" date="2013" name="Genome Announc.">
        <title>Draft genome sequence of the grapevine dieback fungus Eutypa lata UCR-EL1.</title>
        <authorList>
            <person name="Blanco-Ulate B."/>
            <person name="Rolshausen P.E."/>
            <person name="Cantu D."/>
        </authorList>
    </citation>
    <scope>NUCLEOTIDE SEQUENCE [LARGE SCALE GENOMIC DNA]</scope>
    <source>
        <strain evidence="5">UCR-EL1</strain>
    </source>
</reference>
<dbReference type="GO" id="GO:0016192">
    <property type="term" value="P:vesicle-mediated transport"/>
    <property type="evidence" value="ECO:0007669"/>
    <property type="project" value="TreeGrafter"/>
</dbReference>
<dbReference type="InterPro" id="IPR017230">
    <property type="entry name" value="Mrs6"/>
</dbReference>
<dbReference type="Gene3D" id="1.10.405.10">
    <property type="entry name" value="Guanine Nucleotide Dissociation Inhibitor, domain 1"/>
    <property type="match status" value="1"/>
</dbReference>
<dbReference type="SUPFAM" id="SSF51905">
    <property type="entry name" value="FAD/NAD(P)-binding domain"/>
    <property type="match status" value="1"/>
</dbReference>
<evidence type="ECO:0000256" key="1">
    <source>
        <dbReference type="ARBA" id="ARBA00005593"/>
    </source>
</evidence>
<dbReference type="PANTHER" id="PTHR11787">
    <property type="entry name" value="RAB GDP-DISSOCIATION INHIBITOR"/>
    <property type="match status" value="1"/>
</dbReference>
<dbReference type="OMA" id="HQYLEFQ"/>
<proteinExistence type="inferred from homology"/>
<dbReference type="KEGG" id="ela:UCREL1_10733"/>
<evidence type="ECO:0000256" key="3">
    <source>
        <dbReference type="SAM" id="MobiDB-lite"/>
    </source>
</evidence>
<keyword evidence="4" id="KW-0808">Transferase</keyword>
<organism evidence="4 5">
    <name type="scientific">Eutypa lata (strain UCR-EL1)</name>
    <name type="common">Grapevine dieback disease fungus</name>
    <name type="synonym">Eutypa armeniacae</name>
    <dbReference type="NCBI Taxonomy" id="1287681"/>
    <lineage>
        <taxon>Eukaryota</taxon>
        <taxon>Fungi</taxon>
        <taxon>Dikarya</taxon>
        <taxon>Ascomycota</taxon>
        <taxon>Pezizomycotina</taxon>
        <taxon>Sordariomycetes</taxon>
        <taxon>Xylariomycetidae</taxon>
        <taxon>Xylariales</taxon>
        <taxon>Diatrypaceae</taxon>
        <taxon>Eutypa</taxon>
    </lineage>
</organism>
<dbReference type="AlphaFoldDB" id="M7SDU0"/>
<dbReference type="eggNOG" id="KOG1439">
    <property type="taxonomic scope" value="Eukaryota"/>
</dbReference>
<dbReference type="Gene3D" id="3.50.50.60">
    <property type="entry name" value="FAD/NAD(P)-binding domain"/>
    <property type="match status" value="1"/>
</dbReference>
<dbReference type="GO" id="GO:0005829">
    <property type="term" value="C:cytosol"/>
    <property type="evidence" value="ECO:0007669"/>
    <property type="project" value="TreeGrafter"/>
</dbReference>
<evidence type="ECO:0000313" key="4">
    <source>
        <dbReference type="EMBL" id="EMR62337.1"/>
    </source>
</evidence>
<comment type="similarity">
    <text evidence="1 2">Belongs to the Rab GDI family.</text>
</comment>
<feature type="region of interest" description="Disordered" evidence="3">
    <location>
        <begin position="440"/>
        <end position="460"/>
    </location>
</feature>
<dbReference type="GO" id="GO:0016740">
    <property type="term" value="F:transferase activity"/>
    <property type="evidence" value="ECO:0007669"/>
    <property type="project" value="UniProtKB-KW"/>
</dbReference>
<dbReference type="HOGENOM" id="CLU_021695_3_1_1"/>
<dbReference type="SUPFAM" id="SSF54373">
    <property type="entry name" value="FAD-linked reductases, C-terminal domain"/>
    <property type="match status" value="1"/>
</dbReference>
<dbReference type="GO" id="GO:0005634">
    <property type="term" value="C:nucleus"/>
    <property type="evidence" value="ECO:0007669"/>
    <property type="project" value="TreeGrafter"/>
</dbReference>
<dbReference type="Gene3D" id="3.30.519.10">
    <property type="entry name" value="Guanine Nucleotide Dissociation Inhibitor, domain 2"/>
    <property type="match status" value="1"/>
</dbReference>
<dbReference type="EMBL" id="KB707447">
    <property type="protein sequence ID" value="EMR62337.1"/>
    <property type="molecule type" value="Genomic_DNA"/>
</dbReference>
<dbReference type="PRINTS" id="PR00891">
    <property type="entry name" value="RABGDIREP"/>
</dbReference>
<keyword evidence="5" id="KW-1185">Reference proteome</keyword>